<reference evidence="2 3" key="1">
    <citation type="submission" date="2021-06" db="EMBL/GenBank/DDBJ databases">
        <title>Caerostris extrusa draft genome.</title>
        <authorList>
            <person name="Kono N."/>
            <person name="Arakawa K."/>
        </authorList>
    </citation>
    <scope>NUCLEOTIDE SEQUENCE [LARGE SCALE GENOMIC DNA]</scope>
</reference>
<evidence type="ECO:0000256" key="1">
    <source>
        <dbReference type="SAM" id="MobiDB-lite"/>
    </source>
</evidence>
<sequence>MVVLSHGRNWITTNGFFSNALWKRSRNRSSYALSLRREIMFFLVDRGAPTKDKDFPNSSSANNNCVLILAEASRCKSMTTQTETDTSQPNGLSLPNDGQPTRVNLN</sequence>
<dbReference type="EMBL" id="BPLR01011362">
    <property type="protein sequence ID" value="GIY46059.1"/>
    <property type="molecule type" value="Genomic_DNA"/>
</dbReference>
<evidence type="ECO:0000313" key="3">
    <source>
        <dbReference type="Proteomes" id="UP001054945"/>
    </source>
</evidence>
<dbReference type="AlphaFoldDB" id="A0AAV4TLI9"/>
<organism evidence="2 3">
    <name type="scientific">Caerostris extrusa</name>
    <name type="common">Bark spider</name>
    <name type="synonym">Caerostris bankana</name>
    <dbReference type="NCBI Taxonomy" id="172846"/>
    <lineage>
        <taxon>Eukaryota</taxon>
        <taxon>Metazoa</taxon>
        <taxon>Ecdysozoa</taxon>
        <taxon>Arthropoda</taxon>
        <taxon>Chelicerata</taxon>
        <taxon>Arachnida</taxon>
        <taxon>Araneae</taxon>
        <taxon>Araneomorphae</taxon>
        <taxon>Entelegynae</taxon>
        <taxon>Araneoidea</taxon>
        <taxon>Araneidae</taxon>
        <taxon>Caerostris</taxon>
    </lineage>
</organism>
<evidence type="ECO:0008006" key="4">
    <source>
        <dbReference type="Google" id="ProtNLM"/>
    </source>
</evidence>
<dbReference type="Proteomes" id="UP001054945">
    <property type="component" value="Unassembled WGS sequence"/>
</dbReference>
<accession>A0AAV4TLI9</accession>
<gene>
    <name evidence="2" type="ORF">CEXT_477981</name>
</gene>
<name>A0AAV4TLI9_CAEEX</name>
<keyword evidence="3" id="KW-1185">Reference proteome</keyword>
<proteinExistence type="predicted"/>
<protein>
    <recommendedName>
        <fullName evidence="4">Ycf15</fullName>
    </recommendedName>
</protein>
<evidence type="ECO:0000313" key="2">
    <source>
        <dbReference type="EMBL" id="GIY46059.1"/>
    </source>
</evidence>
<feature type="region of interest" description="Disordered" evidence="1">
    <location>
        <begin position="78"/>
        <end position="106"/>
    </location>
</feature>
<comment type="caution">
    <text evidence="2">The sequence shown here is derived from an EMBL/GenBank/DDBJ whole genome shotgun (WGS) entry which is preliminary data.</text>
</comment>